<name>A0AA88QQV5_9ASTE</name>
<dbReference type="PROSITE" id="PS50985">
    <property type="entry name" value="GRAS"/>
    <property type="match status" value="1"/>
</dbReference>
<accession>A0AA88QQV5</accession>
<dbReference type="Pfam" id="PF03514">
    <property type="entry name" value="GRAS"/>
    <property type="match status" value="1"/>
</dbReference>
<evidence type="ECO:0000256" key="3">
    <source>
        <dbReference type="PROSITE-ProRule" id="PRU01191"/>
    </source>
</evidence>
<evidence type="ECO:0000256" key="4">
    <source>
        <dbReference type="SAM" id="MobiDB-lite"/>
    </source>
</evidence>
<dbReference type="Proteomes" id="UP001187471">
    <property type="component" value="Unassembled WGS sequence"/>
</dbReference>
<evidence type="ECO:0000313" key="5">
    <source>
        <dbReference type="EMBL" id="KAK2974628.1"/>
    </source>
</evidence>
<feature type="region of interest" description="Disordered" evidence="4">
    <location>
        <begin position="18"/>
        <end position="37"/>
    </location>
</feature>
<gene>
    <name evidence="5" type="ORF">RJ640_029740</name>
</gene>
<reference evidence="5" key="1">
    <citation type="submission" date="2022-12" db="EMBL/GenBank/DDBJ databases">
        <title>Draft genome assemblies for two species of Escallonia (Escalloniales).</title>
        <authorList>
            <person name="Chanderbali A."/>
            <person name="Dervinis C."/>
            <person name="Anghel I."/>
            <person name="Soltis D."/>
            <person name="Soltis P."/>
            <person name="Zapata F."/>
        </authorList>
    </citation>
    <scope>NUCLEOTIDE SEQUENCE</scope>
    <source>
        <strain evidence="5">UCBG92.1500</strain>
        <tissue evidence="5">Leaf</tissue>
    </source>
</reference>
<feature type="compositionally biased region" description="Gly residues" evidence="4">
    <location>
        <begin position="18"/>
        <end position="32"/>
    </location>
</feature>
<dbReference type="EMBL" id="JAVXUO010002296">
    <property type="protein sequence ID" value="KAK2974628.1"/>
    <property type="molecule type" value="Genomic_DNA"/>
</dbReference>
<protein>
    <submittedName>
        <fullName evidence="5">Uncharacterized protein</fullName>
    </submittedName>
</protein>
<keyword evidence="2" id="KW-0804">Transcription</keyword>
<dbReference type="InterPro" id="IPR005202">
    <property type="entry name" value="TF_GRAS"/>
</dbReference>
<keyword evidence="6" id="KW-1185">Reference proteome</keyword>
<sequence>MAACPFAFFLLDEPEKVGWGGGGDGDGGGDGGSTVSSQDNVMSEVYLGRHICNLVACEGVDRVERHETLA</sequence>
<comment type="caution">
    <text evidence="5">The sequence shown here is derived from an EMBL/GenBank/DDBJ whole genome shotgun (WGS) entry which is preliminary data.</text>
</comment>
<evidence type="ECO:0000313" key="6">
    <source>
        <dbReference type="Proteomes" id="UP001187471"/>
    </source>
</evidence>
<comment type="similarity">
    <text evidence="3">Belongs to the GRAS family.</text>
</comment>
<comment type="caution">
    <text evidence="3">Lacks conserved residue(s) required for the propagation of feature annotation.</text>
</comment>
<dbReference type="AlphaFoldDB" id="A0AA88QQV5"/>
<keyword evidence="1" id="KW-0805">Transcription regulation</keyword>
<feature type="region of interest" description="SAW" evidence="3">
    <location>
        <begin position="56"/>
        <end position="70"/>
    </location>
</feature>
<evidence type="ECO:0000256" key="2">
    <source>
        <dbReference type="ARBA" id="ARBA00023163"/>
    </source>
</evidence>
<organism evidence="5 6">
    <name type="scientific">Escallonia rubra</name>
    <dbReference type="NCBI Taxonomy" id="112253"/>
    <lineage>
        <taxon>Eukaryota</taxon>
        <taxon>Viridiplantae</taxon>
        <taxon>Streptophyta</taxon>
        <taxon>Embryophyta</taxon>
        <taxon>Tracheophyta</taxon>
        <taxon>Spermatophyta</taxon>
        <taxon>Magnoliopsida</taxon>
        <taxon>eudicotyledons</taxon>
        <taxon>Gunneridae</taxon>
        <taxon>Pentapetalae</taxon>
        <taxon>asterids</taxon>
        <taxon>campanulids</taxon>
        <taxon>Escalloniales</taxon>
        <taxon>Escalloniaceae</taxon>
        <taxon>Escallonia</taxon>
    </lineage>
</organism>
<evidence type="ECO:0000256" key="1">
    <source>
        <dbReference type="ARBA" id="ARBA00023015"/>
    </source>
</evidence>
<proteinExistence type="inferred from homology"/>